<gene>
    <name evidence="1" type="ORF">O9K51_05939</name>
</gene>
<dbReference type="SUPFAM" id="SSF56112">
    <property type="entry name" value="Protein kinase-like (PK-like)"/>
    <property type="match status" value="1"/>
</dbReference>
<accession>A0AB34FWG0</accession>
<dbReference type="Gene3D" id="3.30.200.20">
    <property type="entry name" value="Phosphorylase Kinase, domain 1"/>
    <property type="match status" value="1"/>
</dbReference>
<evidence type="ECO:0000313" key="2">
    <source>
        <dbReference type="Proteomes" id="UP001163105"/>
    </source>
</evidence>
<evidence type="ECO:0008006" key="3">
    <source>
        <dbReference type="Google" id="ProtNLM"/>
    </source>
</evidence>
<sequence>MDDGSVDYQAYLAGLYPGTTWSLARLAGGLVNRTLRATLVAGSAPHRSLIVKHARPYVETAGPEWAFSTDRQVSTLCITPCPPCCVVAPSRRDPPTPISQPPQWINNMSLRAQAIEAAVLSLWHTPGTLARYRQQPGTAWHTPRLIRHDQGPESALRLTESAQESSVLLLSDFGPLVNIVEFLASAPPTGPSATDVDAIAATVGRAFALLHSPRLAAAVRAQPDVEALLTHHLGRDVVRRACIEPLLARLAVSRDDEDARTLYGRVVADFEGPEDYAYRECFTLGDFTPGSILMRQRRAAADGELSLSSSSSVDAAVVDDSTPILVDWEFAQVNGRGVNGDMAQFLASMRCEILASKKAGGGDGDSDSITAAAHDNLVRFTTGFCAAYRNESRLQCRRLAVDPNAQLLRSALIMHGREVVNQAHDVHAANPSFADMVASGAACIEIAGDDMAAFVDGANWARLAESEAAELVTSLFNMEWE</sequence>
<name>A0AB34FWG0_9HYPO</name>
<dbReference type="Proteomes" id="UP001163105">
    <property type="component" value="Unassembled WGS sequence"/>
</dbReference>
<evidence type="ECO:0000313" key="1">
    <source>
        <dbReference type="EMBL" id="KAJ6442380.1"/>
    </source>
</evidence>
<keyword evidence="2" id="KW-1185">Reference proteome</keyword>
<proteinExistence type="predicted"/>
<organism evidence="1 2">
    <name type="scientific">Purpureocillium lavendulum</name>
    <dbReference type="NCBI Taxonomy" id="1247861"/>
    <lineage>
        <taxon>Eukaryota</taxon>
        <taxon>Fungi</taxon>
        <taxon>Dikarya</taxon>
        <taxon>Ascomycota</taxon>
        <taxon>Pezizomycotina</taxon>
        <taxon>Sordariomycetes</taxon>
        <taxon>Hypocreomycetidae</taxon>
        <taxon>Hypocreales</taxon>
        <taxon>Ophiocordycipitaceae</taxon>
        <taxon>Purpureocillium</taxon>
    </lineage>
</organism>
<reference evidence="1" key="1">
    <citation type="submission" date="2023-01" db="EMBL/GenBank/DDBJ databases">
        <title>The growth and conidiation of Purpureocillium lavendulum are regulated by nitrogen source and histone H3K14 acetylation.</title>
        <authorList>
            <person name="Tang P."/>
            <person name="Han J."/>
            <person name="Zhang C."/>
            <person name="Tang P."/>
            <person name="Qi F."/>
            <person name="Zhang K."/>
            <person name="Liang L."/>
        </authorList>
    </citation>
    <scope>NUCLEOTIDE SEQUENCE</scope>
    <source>
        <strain evidence="1">YMF1.00683</strain>
    </source>
</reference>
<comment type="caution">
    <text evidence="1">The sequence shown here is derived from an EMBL/GenBank/DDBJ whole genome shotgun (WGS) entry which is preliminary data.</text>
</comment>
<dbReference type="AlphaFoldDB" id="A0AB34FWG0"/>
<dbReference type="EMBL" id="JAQHRD010000004">
    <property type="protein sequence ID" value="KAJ6442380.1"/>
    <property type="molecule type" value="Genomic_DNA"/>
</dbReference>
<protein>
    <recommendedName>
        <fullName evidence="3">Aminoglycoside phosphotransferase domain-containing protein</fullName>
    </recommendedName>
</protein>
<dbReference type="InterPro" id="IPR011009">
    <property type="entry name" value="Kinase-like_dom_sf"/>
</dbReference>